<dbReference type="InterPro" id="IPR013520">
    <property type="entry name" value="Ribonucl_H"/>
</dbReference>
<dbReference type="PROSITE" id="PS50164">
    <property type="entry name" value="GIY_YIG"/>
    <property type="match status" value="1"/>
</dbReference>
<reference evidence="4 5" key="1">
    <citation type="submission" date="2017-05" db="EMBL/GenBank/DDBJ databases">
        <authorList>
            <person name="Varghese N."/>
            <person name="Submissions S."/>
        </authorList>
    </citation>
    <scope>NUCLEOTIDE SEQUENCE [LARGE SCALE GENOMIC DNA]</scope>
    <source>
        <strain evidence="4 5">DSM 26001</strain>
    </source>
</reference>
<dbReference type="CDD" id="cd06127">
    <property type="entry name" value="DEDDh"/>
    <property type="match status" value="1"/>
</dbReference>
<dbReference type="PANTHER" id="PTHR30231:SF37">
    <property type="entry name" value="EXODEOXYRIBONUCLEASE 10"/>
    <property type="match status" value="1"/>
</dbReference>
<dbReference type="InterPro" id="IPR012337">
    <property type="entry name" value="RNaseH-like_sf"/>
</dbReference>
<feature type="domain" description="GIY-YIG" evidence="3">
    <location>
        <begin position="202"/>
        <end position="280"/>
    </location>
</feature>
<organism evidence="4 5">
    <name type="scientific">Noviherbaspirillum suwonense</name>
    <dbReference type="NCBI Taxonomy" id="1224511"/>
    <lineage>
        <taxon>Bacteria</taxon>
        <taxon>Pseudomonadati</taxon>
        <taxon>Pseudomonadota</taxon>
        <taxon>Betaproteobacteria</taxon>
        <taxon>Burkholderiales</taxon>
        <taxon>Oxalobacteraceae</taxon>
        <taxon>Noviherbaspirillum</taxon>
    </lineage>
</organism>
<proteinExistence type="predicted"/>
<dbReference type="EC" id="2.7.7.7" evidence="1"/>
<comment type="caution">
    <text evidence="4">The sequence shown here is derived from an EMBL/GenBank/DDBJ whole genome shotgun (WGS) entry which is preliminary data.</text>
</comment>
<dbReference type="EMBL" id="FXUL01000017">
    <property type="protein sequence ID" value="SMP71653.1"/>
    <property type="molecule type" value="Genomic_DNA"/>
</dbReference>
<evidence type="ECO:0000259" key="3">
    <source>
        <dbReference type="PROSITE" id="PS50164"/>
    </source>
</evidence>
<dbReference type="PANTHER" id="PTHR30231">
    <property type="entry name" value="DNA POLYMERASE III SUBUNIT EPSILON"/>
    <property type="match status" value="1"/>
</dbReference>
<dbReference type="RefSeq" id="WP_283443945.1">
    <property type="nucleotide sequence ID" value="NZ_FXUL01000017.1"/>
</dbReference>
<dbReference type="InterPro" id="IPR006054">
    <property type="entry name" value="DnaQ"/>
</dbReference>
<protein>
    <recommendedName>
        <fullName evidence="1">DNA-directed DNA polymerase</fullName>
        <ecNumber evidence="1">2.7.7.7</ecNumber>
    </recommendedName>
</protein>
<dbReference type="NCBIfam" id="TIGR00573">
    <property type="entry name" value="dnaq"/>
    <property type="match status" value="1"/>
</dbReference>
<sequence length="461" mass="51595">MSKTSFPRLAFVDLETTGGTATTDRVTEVGIIEVDEDGVRQWSSLVNPEMPIPPFIQGLTGITNDMVANAPTFAELADDIHARLADRVFIAHNARFDHGFLKNEFRRTGHEFRPPVLCTVRLSRKLFPGFARHNLDSIVERHRLEVTQRHRALGDAQLIWQFWQKLPESHAPAVIEEAVSRLLTRPTMPSRLDALQMDSVPSTHGVYLFYGENDLPLYIGKANNLRRRILSHFSTDHALPKELAISQQVERIDWLHASGELGALLKEAELIKKLKPAHNVKLRANEEICSWRLLERNGSLRLGLAVTDDLFFGHDTALYGLYTSKRRATDAMKSVADAHALCHVTLGLEKPRGGKACFASQVKKCLGVCAGREPVAEHNARVLEALAGLRLRAWPYPGPIGIVEGDSLHVIDGWAYLGTIHAKDDPRILLRRGQQRFDRDVYQILQKKLAALGDRVIALNG</sequence>
<name>A0ABY1QI28_9BURK</name>
<dbReference type="SUPFAM" id="SSF82771">
    <property type="entry name" value="GIY-YIG endonuclease"/>
    <property type="match status" value="1"/>
</dbReference>
<keyword evidence="5" id="KW-1185">Reference proteome</keyword>
<evidence type="ECO:0000313" key="4">
    <source>
        <dbReference type="EMBL" id="SMP71653.1"/>
    </source>
</evidence>
<dbReference type="CDD" id="cd10434">
    <property type="entry name" value="GIY-YIG_UvrC_Cho"/>
    <property type="match status" value="1"/>
</dbReference>
<gene>
    <name evidence="4" type="ORF">SAMN06295970_11745</name>
</gene>
<dbReference type="Gene3D" id="3.30.420.10">
    <property type="entry name" value="Ribonuclease H-like superfamily/Ribonuclease H"/>
    <property type="match status" value="1"/>
</dbReference>
<dbReference type="SMART" id="SM00479">
    <property type="entry name" value="EXOIII"/>
    <property type="match status" value="1"/>
</dbReference>
<evidence type="ECO:0000256" key="2">
    <source>
        <dbReference type="ARBA" id="ARBA00049244"/>
    </source>
</evidence>
<comment type="catalytic activity">
    <reaction evidence="2">
        <text>DNA(n) + a 2'-deoxyribonucleoside 5'-triphosphate = DNA(n+1) + diphosphate</text>
        <dbReference type="Rhea" id="RHEA:22508"/>
        <dbReference type="Rhea" id="RHEA-COMP:17339"/>
        <dbReference type="Rhea" id="RHEA-COMP:17340"/>
        <dbReference type="ChEBI" id="CHEBI:33019"/>
        <dbReference type="ChEBI" id="CHEBI:61560"/>
        <dbReference type="ChEBI" id="CHEBI:173112"/>
        <dbReference type="EC" id="2.7.7.7"/>
    </reaction>
</comment>
<dbReference type="SMART" id="SM00465">
    <property type="entry name" value="GIYc"/>
    <property type="match status" value="1"/>
</dbReference>
<dbReference type="InterPro" id="IPR000305">
    <property type="entry name" value="GIY-YIG_endonuc"/>
</dbReference>
<dbReference type="Proteomes" id="UP001158049">
    <property type="component" value="Unassembled WGS sequence"/>
</dbReference>
<evidence type="ECO:0000256" key="1">
    <source>
        <dbReference type="ARBA" id="ARBA00012417"/>
    </source>
</evidence>
<dbReference type="InterPro" id="IPR035901">
    <property type="entry name" value="GIY-YIG_endonuc_sf"/>
</dbReference>
<dbReference type="InterPro" id="IPR036397">
    <property type="entry name" value="RNaseH_sf"/>
</dbReference>
<dbReference type="InterPro" id="IPR047296">
    <property type="entry name" value="GIY-YIG_UvrC_Cho"/>
</dbReference>
<dbReference type="Pfam" id="PF00929">
    <property type="entry name" value="RNase_T"/>
    <property type="match status" value="1"/>
</dbReference>
<accession>A0ABY1QI28</accession>
<dbReference type="SUPFAM" id="SSF53098">
    <property type="entry name" value="Ribonuclease H-like"/>
    <property type="match status" value="1"/>
</dbReference>
<evidence type="ECO:0000313" key="5">
    <source>
        <dbReference type="Proteomes" id="UP001158049"/>
    </source>
</evidence>
<dbReference type="Gene3D" id="3.40.1440.10">
    <property type="entry name" value="GIY-YIG endonuclease"/>
    <property type="match status" value="1"/>
</dbReference>
<dbReference type="Pfam" id="PF01541">
    <property type="entry name" value="GIY-YIG"/>
    <property type="match status" value="1"/>
</dbReference>